<sequence>MPNTLDIWIAGSLAATTVDLLIYPLDTLKTRLQSPAYKSLYTTSTGINRPVLFRGLYQGVGSVVIATVPSSGAFFTTYESVKYLLTSYTGSSIDSTNNKAKNALINSVSSSTAELVSCAILTPAEVIKQNAQMVDTSPSPSPSTSSTSSSSSSTKSTVSTIESKTNPNPTIQVITKFKQTPLNLFNGYTALVARNLPFTAIHFPIFEAVRESLSSFMSSEKRVEGHSGSGSILERSAVTGVSAGFAGCVASIVTMPVDVVKTRVMLSAEDQGGKVWEVGRAILKQDGVRGLFRGGLVRAGWTAVGMGVYLGIYEWGRAYLEKRH</sequence>
<dbReference type="Pfam" id="PF00153">
    <property type="entry name" value="Mito_carr"/>
    <property type="match status" value="3"/>
</dbReference>
<evidence type="ECO:0000256" key="2">
    <source>
        <dbReference type="ARBA" id="ARBA00006375"/>
    </source>
</evidence>
<feature type="repeat" description="Solcar" evidence="9">
    <location>
        <begin position="101"/>
        <end position="212"/>
    </location>
</feature>
<evidence type="ECO:0000256" key="5">
    <source>
        <dbReference type="ARBA" id="ARBA00022737"/>
    </source>
</evidence>
<evidence type="ECO:0000256" key="10">
    <source>
        <dbReference type="RuleBase" id="RU000488"/>
    </source>
</evidence>
<dbReference type="PANTHER" id="PTHR45667">
    <property type="entry name" value="S-ADENOSYLMETHIONINE MITOCHONDRIAL CARRIER PROTEIN"/>
    <property type="match status" value="1"/>
</dbReference>
<dbReference type="GO" id="GO:0016020">
    <property type="term" value="C:membrane"/>
    <property type="evidence" value="ECO:0007669"/>
    <property type="project" value="UniProtKB-SubCell"/>
</dbReference>
<organism evidence="12 13">
    <name type="scientific">Aspergillus avenaceus</name>
    <dbReference type="NCBI Taxonomy" id="36643"/>
    <lineage>
        <taxon>Eukaryota</taxon>
        <taxon>Fungi</taxon>
        <taxon>Dikarya</taxon>
        <taxon>Ascomycota</taxon>
        <taxon>Pezizomycotina</taxon>
        <taxon>Eurotiomycetes</taxon>
        <taxon>Eurotiomycetidae</taxon>
        <taxon>Eurotiales</taxon>
        <taxon>Aspergillaceae</taxon>
        <taxon>Aspergillus</taxon>
        <taxon>Aspergillus subgen. Circumdati</taxon>
    </lineage>
</organism>
<dbReference type="AlphaFoldDB" id="A0A5N6U112"/>
<feature type="compositionally biased region" description="Low complexity" evidence="11">
    <location>
        <begin position="136"/>
        <end position="160"/>
    </location>
</feature>
<dbReference type="InterPro" id="IPR018108">
    <property type="entry name" value="MCP_transmembrane"/>
</dbReference>
<gene>
    <name evidence="12" type="ORF">BDV25DRAFT_170577</name>
</gene>
<evidence type="ECO:0000256" key="9">
    <source>
        <dbReference type="PROSITE-ProRule" id="PRU00282"/>
    </source>
</evidence>
<keyword evidence="13" id="KW-1185">Reference proteome</keyword>
<comment type="similarity">
    <text evidence="2 10">Belongs to the mitochondrial carrier (TC 2.A.29) family.</text>
</comment>
<dbReference type="InterPro" id="IPR023395">
    <property type="entry name" value="MCP_dom_sf"/>
</dbReference>
<evidence type="ECO:0000256" key="7">
    <source>
        <dbReference type="ARBA" id="ARBA00022989"/>
    </source>
</evidence>
<proteinExistence type="inferred from homology"/>
<evidence type="ECO:0000256" key="3">
    <source>
        <dbReference type="ARBA" id="ARBA00022448"/>
    </source>
</evidence>
<reference evidence="12 13" key="1">
    <citation type="submission" date="2019-04" db="EMBL/GenBank/DDBJ databases">
        <title>Friends and foes A comparative genomics study of 23 Aspergillus species from section Flavi.</title>
        <authorList>
            <consortium name="DOE Joint Genome Institute"/>
            <person name="Kjaerbolling I."/>
            <person name="Vesth T."/>
            <person name="Frisvad J.C."/>
            <person name="Nybo J.L."/>
            <person name="Theobald S."/>
            <person name="Kildgaard S."/>
            <person name="Isbrandt T."/>
            <person name="Kuo A."/>
            <person name="Sato A."/>
            <person name="Lyhne E.K."/>
            <person name="Kogle M.E."/>
            <person name="Wiebenga A."/>
            <person name="Kun R.S."/>
            <person name="Lubbers R.J."/>
            <person name="Makela M.R."/>
            <person name="Barry K."/>
            <person name="Chovatia M."/>
            <person name="Clum A."/>
            <person name="Daum C."/>
            <person name="Haridas S."/>
            <person name="He G."/>
            <person name="LaButti K."/>
            <person name="Lipzen A."/>
            <person name="Mondo S."/>
            <person name="Riley R."/>
            <person name="Salamov A."/>
            <person name="Simmons B.A."/>
            <person name="Magnuson J.K."/>
            <person name="Henrissat B."/>
            <person name="Mortensen U.H."/>
            <person name="Larsen T.O."/>
            <person name="Devries R.P."/>
            <person name="Grigoriev I.V."/>
            <person name="Machida M."/>
            <person name="Baker S.E."/>
            <person name="Andersen M.R."/>
        </authorList>
    </citation>
    <scope>NUCLEOTIDE SEQUENCE [LARGE SCALE GENOMIC DNA]</scope>
    <source>
        <strain evidence="12 13">IBT 18842</strain>
    </source>
</reference>
<keyword evidence="6" id="KW-0496">Mitochondrion</keyword>
<dbReference type="SUPFAM" id="SSF103506">
    <property type="entry name" value="Mitochondrial carrier"/>
    <property type="match status" value="1"/>
</dbReference>
<evidence type="ECO:0000256" key="1">
    <source>
        <dbReference type="ARBA" id="ARBA00004141"/>
    </source>
</evidence>
<dbReference type="Proteomes" id="UP000325780">
    <property type="component" value="Unassembled WGS sequence"/>
</dbReference>
<name>A0A5N6U112_ASPAV</name>
<comment type="subcellular location">
    <subcellularLocation>
        <location evidence="1">Membrane</location>
        <topology evidence="1">Multi-pass membrane protein</topology>
    </subcellularLocation>
</comment>
<keyword evidence="5" id="KW-0677">Repeat</keyword>
<evidence type="ECO:0000256" key="4">
    <source>
        <dbReference type="ARBA" id="ARBA00022692"/>
    </source>
</evidence>
<keyword evidence="3 10" id="KW-0813">Transport</keyword>
<dbReference type="OrthoDB" id="250329at2759"/>
<protein>
    <submittedName>
        <fullName evidence="12">Mitochondrial carrier domain-containing protein</fullName>
    </submittedName>
</protein>
<evidence type="ECO:0000313" key="13">
    <source>
        <dbReference type="Proteomes" id="UP000325780"/>
    </source>
</evidence>
<evidence type="ECO:0000313" key="12">
    <source>
        <dbReference type="EMBL" id="KAE8152285.1"/>
    </source>
</evidence>
<accession>A0A5N6U112</accession>
<feature type="repeat" description="Solcar" evidence="9">
    <location>
        <begin position="234"/>
        <end position="319"/>
    </location>
</feature>
<feature type="repeat" description="Solcar" evidence="9">
    <location>
        <begin position="2"/>
        <end position="84"/>
    </location>
</feature>
<dbReference type="EMBL" id="ML742055">
    <property type="protein sequence ID" value="KAE8152285.1"/>
    <property type="molecule type" value="Genomic_DNA"/>
</dbReference>
<dbReference type="PROSITE" id="PS50920">
    <property type="entry name" value="SOLCAR"/>
    <property type="match status" value="3"/>
</dbReference>
<feature type="region of interest" description="Disordered" evidence="11">
    <location>
        <begin position="132"/>
        <end position="165"/>
    </location>
</feature>
<keyword evidence="6" id="KW-0999">Mitochondrion inner membrane</keyword>
<evidence type="ECO:0000256" key="6">
    <source>
        <dbReference type="ARBA" id="ARBA00022792"/>
    </source>
</evidence>
<keyword evidence="7" id="KW-1133">Transmembrane helix</keyword>
<evidence type="ECO:0000256" key="11">
    <source>
        <dbReference type="SAM" id="MobiDB-lite"/>
    </source>
</evidence>
<evidence type="ECO:0000256" key="8">
    <source>
        <dbReference type="ARBA" id="ARBA00023136"/>
    </source>
</evidence>
<keyword evidence="8 9" id="KW-0472">Membrane</keyword>
<dbReference type="Gene3D" id="1.50.40.10">
    <property type="entry name" value="Mitochondrial carrier domain"/>
    <property type="match status" value="1"/>
</dbReference>
<keyword evidence="4 9" id="KW-0812">Transmembrane</keyword>